<dbReference type="Proteomes" id="UP000789920">
    <property type="component" value="Unassembled WGS sequence"/>
</dbReference>
<comment type="caution">
    <text evidence="1">The sequence shown here is derived from an EMBL/GenBank/DDBJ whole genome shotgun (WGS) entry which is preliminary data.</text>
</comment>
<name>A0ACA9R6I9_9GLOM</name>
<organism evidence="1 2">
    <name type="scientific">Racocetra persica</name>
    <dbReference type="NCBI Taxonomy" id="160502"/>
    <lineage>
        <taxon>Eukaryota</taxon>
        <taxon>Fungi</taxon>
        <taxon>Fungi incertae sedis</taxon>
        <taxon>Mucoromycota</taxon>
        <taxon>Glomeromycotina</taxon>
        <taxon>Glomeromycetes</taxon>
        <taxon>Diversisporales</taxon>
        <taxon>Gigasporaceae</taxon>
        <taxon>Racocetra</taxon>
    </lineage>
</organism>
<accession>A0ACA9R6I9</accession>
<feature type="non-terminal residue" evidence="1">
    <location>
        <position position="1"/>
    </location>
</feature>
<reference evidence="1" key="1">
    <citation type="submission" date="2021-06" db="EMBL/GenBank/DDBJ databases">
        <authorList>
            <person name="Kallberg Y."/>
            <person name="Tangrot J."/>
            <person name="Rosling A."/>
        </authorList>
    </citation>
    <scope>NUCLEOTIDE SEQUENCE</scope>
    <source>
        <strain evidence="1">MA461A</strain>
    </source>
</reference>
<evidence type="ECO:0000313" key="1">
    <source>
        <dbReference type="EMBL" id="CAG8779405.1"/>
    </source>
</evidence>
<gene>
    <name evidence="1" type="ORF">RPERSI_LOCUS17354</name>
</gene>
<protein>
    <submittedName>
        <fullName evidence="1">59_t:CDS:1</fullName>
    </submittedName>
</protein>
<feature type="non-terminal residue" evidence="1">
    <location>
        <position position="92"/>
    </location>
</feature>
<keyword evidence="2" id="KW-1185">Reference proteome</keyword>
<sequence>DCTKACLEAKSVEECARQCVHSSSNKLLDRRGNSHCCEKYRGWGFSNENRIVEVCYNLFSQKDKEPCKGYTCVKPCGLNKGCYGKCAAAAFS</sequence>
<evidence type="ECO:0000313" key="2">
    <source>
        <dbReference type="Proteomes" id="UP000789920"/>
    </source>
</evidence>
<proteinExistence type="predicted"/>
<dbReference type="EMBL" id="CAJVQC010044363">
    <property type="protein sequence ID" value="CAG8779405.1"/>
    <property type="molecule type" value="Genomic_DNA"/>
</dbReference>